<name>A0AAN9IFK3_CLITE</name>
<dbReference type="EMBL" id="JAYKXN010000007">
    <property type="protein sequence ID" value="KAK7270761.1"/>
    <property type="molecule type" value="Genomic_DNA"/>
</dbReference>
<keyword evidence="2" id="KW-1185">Reference proteome</keyword>
<dbReference type="Proteomes" id="UP001359559">
    <property type="component" value="Unassembled WGS sequence"/>
</dbReference>
<comment type="caution">
    <text evidence="1">The sequence shown here is derived from an EMBL/GenBank/DDBJ whole genome shotgun (WGS) entry which is preliminary data.</text>
</comment>
<organism evidence="1 2">
    <name type="scientific">Clitoria ternatea</name>
    <name type="common">Butterfly pea</name>
    <dbReference type="NCBI Taxonomy" id="43366"/>
    <lineage>
        <taxon>Eukaryota</taxon>
        <taxon>Viridiplantae</taxon>
        <taxon>Streptophyta</taxon>
        <taxon>Embryophyta</taxon>
        <taxon>Tracheophyta</taxon>
        <taxon>Spermatophyta</taxon>
        <taxon>Magnoliopsida</taxon>
        <taxon>eudicotyledons</taxon>
        <taxon>Gunneridae</taxon>
        <taxon>Pentapetalae</taxon>
        <taxon>rosids</taxon>
        <taxon>fabids</taxon>
        <taxon>Fabales</taxon>
        <taxon>Fabaceae</taxon>
        <taxon>Papilionoideae</taxon>
        <taxon>50 kb inversion clade</taxon>
        <taxon>NPAAA clade</taxon>
        <taxon>indigoferoid/millettioid clade</taxon>
        <taxon>Phaseoleae</taxon>
        <taxon>Clitoria</taxon>
    </lineage>
</organism>
<sequence length="85" mass="9984">MFIRNADFPSPRRHLPLPLPLRFQFFTKPPMLESELHDLSDDADYAALLQQKERTVKVYLCTTKERVLQSSKFKLPPIIKLLTSR</sequence>
<accession>A0AAN9IFK3</accession>
<evidence type="ECO:0000313" key="1">
    <source>
        <dbReference type="EMBL" id="KAK7270761.1"/>
    </source>
</evidence>
<gene>
    <name evidence="1" type="ORF">RJT34_26161</name>
</gene>
<reference evidence="1 2" key="1">
    <citation type="submission" date="2024-01" db="EMBL/GenBank/DDBJ databases">
        <title>The genomes of 5 underutilized Papilionoideae crops provide insights into root nodulation and disease resistance.</title>
        <authorList>
            <person name="Yuan L."/>
        </authorList>
    </citation>
    <scope>NUCLEOTIDE SEQUENCE [LARGE SCALE GENOMIC DNA]</scope>
    <source>
        <strain evidence="1">LY-2023</strain>
        <tissue evidence="1">Leaf</tissue>
    </source>
</reference>
<dbReference type="AlphaFoldDB" id="A0AAN9IFK3"/>
<proteinExistence type="predicted"/>
<evidence type="ECO:0000313" key="2">
    <source>
        <dbReference type="Proteomes" id="UP001359559"/>
    </source>
</evidence>
<protein>
    <submittedName>
        <fullName evidence="1">Uncharacterized protein</fullName>
    </submittedName>
</protein>